<evidence type="ECO:0000313" key="1">
    <source>
        <dbReference type="EMBL" id="JAH13024.1"/>
    </source>
</evidence>
<reference evidence="1" key="1">
    <citation type="submission" date="2014-11" db="EMBL/GenBank/DDBJ databases">
        <authorList>
            <person name="Amaro Gonzalez C."/>
        </authorList>
    </citation>
    <scope>NUCLEOTIDE SEQUENCE</scope>
</reference>
<dbReference type="EMBL" id="GBXM01095553">
    <property type="protein sequence ID" value="JAH13024.1"/>
    <property type="molecule type" value="Transcribed_RNA"/>
</dbReference>
<reference evidence="1" key="2">
    <citation type="journal article" date="2015" name="Fish Shellfish Immunol.">
        <title>Early steps in the European eel (Anguilla anguilla)-Vibrio vulnificus interaction in the gills: Role of the RtxA13 toxin.</title>
        <authorList>
            <person name="Callol A."/>
            <person name="Pajuelo D."/>
            <person name="Ebbesson L."/>
            <person name="Teles M."/>
            <person name="MacKenzie S."/>
            <person name="Amaro C."/>
        </authorList>
    </citation>
    <scope>NUCLEOTIDE SEQUENCE</scope>
</reference>
<organism evidence="1">
    <name type="scientific">Anguilla anguilla</name>
    <name type="common">European freshwater eel</name>
    <name type="synonym">Muraena anguilla</name>
    <dbReference type="NCBI Taxonomy" id="7936"/>
    <lineage>
        <taxon>Eukaryota</taxon>
        <taxon>Metazoa</taxon>
        <taxon>Chordata</taxon>
        <taxon>Craniata</taxon>
        <taxon>Vertebrata</taxon>
        <taxon>Euteleostomi</taxon>
        <taxon>Actinopterygii</taxon>
        <taxon>Neopterygii</taxon>
        <taxon>Teleostei</taxon>
        <taxon>Anguilliformes</taxon>
        <taxon>Anguillidae</taxon>
        <taxon>Anguilla</taxon>
    </lineage>
</organism>
<name>A0A0E9Q8F1_ANGAN</name>
<accession>A0A0E9Q8F1</accession>
<proteinExistence type="predicted"/>
<dbReference type="AlphaFoldDB" id="A0A0E9Q8F1"/>
<protein>
    <submittedName>
        <fullName evidence="1">Uncharacterized protein</fullName>
    </submittedName>
</protein>
<sequence length="73" mass="8605">MLTADGVLAYVIRLYFQRMLSKSHRTSPSTGHLFCQLHDLASPFKFFLFRTRIRLCLLMLFSFSRISWVGVYI</sequence>